<dbReference type="RefSeq" id="WP_180891090.1">
    <property type="nucleotide sequence ID" value="NZ_JACCKD010000001.1"/>
</dbReference>
<keyword evidence="3" id="KW-1185">Reference proteome</keyword>
<dbReference type="Proteomes" id="UP000582974">
    <property type="component" value="Unassembled WGS sequence"/>
</dbReference>
<evidence type="ECO:0000256" key="1">
    <source>
        <dbReference type="SAM" id="Coils"/>
    </source>
</evidence>
<comment type="caution">
    <text evidence="2">The sequence shown here is derived from an EMBL/GenBank/DDBJ whole genome shotgun (WGS) entry which is preliminary data.</text>
</comment>
<proteinExistence type="predicted"/>
<accession>A0A837ZVT1</accession>
<keyword evidence="1" id="KW-0175">Coiled coil</keyword>
<sequence length="165" mass="17990">MADGASFADESLAGSGSAASGSSAGADFLTSGFTTDVTDSEQVERFESGATRLKEMAAGGQFAINEEGMRHYLKAIDLFLDGYHEQMRNLYELTQRAKLGSSPFAHTVAEHNLRVIDGDEKSLIPNLRKMRAAFEDAREALMSARRNYDETEEAHSMAFRNLGLG</sequence>
<organism evidence="2 3">
    <name type="scientific">Haloechinothrix aidingensis</name>
    <dbReference type="NCBI Taxonomy" id="2752311"/>
    <lineage>
        <taxon>Bacteria</taxon>
        <taxon>Bacillati</taxon>
        <taxon>Actinomycetota</taxon>
        <taxon>Actinomycetes</taxon>
        <taxon>Pseudonocardiales</taxon>
        <taxon>Pseudonocardiaceae</taxon>
        <taxon>Haloechinothrix</taxon>
    </lineage>
</organism>
<dbReference type="EMBL" id="JACCKD010000001">
    <property type="protein sequence ID" value="MBA0124194.1"/>
    <property type="molecule type" value="Genomic_DNA"/>
</dbReference>
<gene>
    <name evidence="2" type="ORF">H0B56_01400</name>
</gene>
<dbReference type="AlphaFoldDB" id="A0A837ZVT1"/>
<protein>
    <submittedName>
        <fullName evidence="2">Uncharacterized protein</fullName>
    </submittedName>
</protein>
<evidence type="ECO:0000313" key="3">
    <source>
        <dbReference type="Proteomes" id="UP000582974"/>
    </source>
</evidence>
<name>A0A837ZVT1_9PSEU</name>
<reference evidence="2 3" key="1">
    <citation type="submission" date="2020-07" db="EMBL/GenBank/DDBJ databases">
        <title>Genome of Haloechinothrix sp.</title>
        <authorList>
            <person name="Tang S.-K."/>
            <person name="Yang L."/>
            <person name="Zhu W.-Y."/>
        </authorList>
    </citation>
    <scope>NUCLEOTIDE SEQUENCE [LARGE SCALE GENOMIC DNA]</scope>
    <source>
        <strain evidence="2 3">YIM 98757</strain>
    </source>
</reference>
<feature type="coiled-coil region" evidence="1">
    <location>
        <begin position="127"/>
        <end position="154"/>
    </location>
</feature>
<evidence type="ECO:0000313" key="2">
    <source>
        <dbReference type="EMBL" id="MBA0124194.1"/>
    </source>
</evidence>